<dbReference type="Proteomes" id="UP001149719">
    <property type="component" value="Unassembled WGS sequence"/>
</dbReference>
<organism evidence="1 2">
    <name type="scientific">Marinomonas phaeophyticola</name>
    <dbReference type="NCBI Taxonomy" id="3004091"/>
    <lineage>
        <taxon>Bacteria</taxon>
        <taxon>Pseudomonadati</taxon>
        <taxon>Pseudomonadota</taxon>
        <taxon>Gammaproteobacteria</taxon>
        <taxon>Oceanospirillales</taxon>
        <taxon>Oceanospirillaceae</taxon>
        <taxon>Marinomonas</taxon>
    </lineage>
</organism>
<sequence>MISKKAFLKAYQDVKNLTEEESAHNPIYKSKRDEELIKEYHFAKFKKNEQQLNKSKEFQELLSKEEWTSEDIKRFLQELK</sequence>
<keyword evidence="2" id="KW-1185">Reference proteome</keyword>
<evidence type="ECO:0000313" key="2">
    <source>
        <dbReference type="Proteomes" id="UP001149719"/>
    </source>
</evidence>
<protein>
    <submittedName>
        <fullName evidence="1">Uncharacterized protein</fullName>
    </submittedName>
</protein>
<comment type="caution">
    <text evidence="1">The sequence shown here is derived from an EMBL/GenBank/DDBJ whole genome shotgun (WGS) entry which is preliminary data.</text>
</comment>
<dbReference type="RefSeq" id="WP_269127475.1">
    <property type="nucleotide sequence ID" value="NZ_JAPUBN010000021.1"/>
</dbReference>
<accession>A0ABT4JY94</accession>
<name>A0ABT4JY94_9GAMM</name>
<dbReference type="EMBL" id="JAPUBN010000021">
    <property type="protein sequence ID" value="MCZ2723370.1"/>
    <property type="molecule type" value="Genomic_DNA"/>
</dbReference>
<reference evidence="1" key="1">
    <citation type="submission" date="2022-12" db="EMBL/GenBank/DDBJ databases">
        <title>Marinomonas 15G1-11 sp. nov, isolated from marine algae.</title>
        <authorList>
            <person name="Butt M."/>
            <person name="Choi D.G."/>
            <person name="Kim J.M."/>
            <person name="Lee J.K."/>
            <person name="Baek J.H."/>
            <person name="Jeon C.O."/>
        </authorList>
    </citation>
    <scope>NUCLEOTIDE SEQUENCE</scope>
    <source>
        <strain evidence="1">15G1-11</strain>
    </source>
</reference>
<evidence type="ECO:0000313" key="1">
    <source>
        <dbReference type="EMBL" id="MCZ2723370.1"/>
    </source>
</evidence>
<gene>
    <name evidence="1" type="ORF">O1D97_17585</name>
</gene>
<proteinExistence type="predicted"/>